<keyword evidence="11" id="KW-0449">Lipoprotein</keyword>
<comment type="pathway">
    <text evidence="9">Protein modification; lipoprotein biosynthesis (signal peptide cleavage).</text>
</comment>
<dbReference type="EMBL" id="CP003281">
    <property type="protein sequence ID" value="AFL83271.1"/>
    <property type="molecule type" value="Genomic_DNA"/>
</dbReference>
<dbReference type="RefSeq" id="WP_014771282.1">
    <property type="nucleotide sequence ID" value="NC_018010.1"/>
</dbReference>
<evidence type="ECO:0000256" key="2">
    <source>
        <dbReference type="ARBA" id="ARBA00022475"/>
    </source>
</evidence>
<feature type="active site" evidence="9">
    <location>
        <position position="138"/>
    </location>
</feature>
<dbReference type="EC" id="3.4.23.36" evidence="9"/>
<comment type="function">
    <text evidence="9">This protein specifically catalyzes the removal of signal peptides from prolipoproteins.</text>
</comment>
<feature type="active site" evidence="9">
    <location>
        <position position="171"/>
    </location>
</feature>
<feature type="transmembrane region" description="Helical" evidence="9">
    <location>
        <begin position="94"/>
        <end position="119"/>
    </location>
</feature>
<dbReference type="PATRIC" id="fig|866536.3.peg.634"/>
<dbReference type="STRING" id="866536.Belba_0615"/>
<feature type="transmembrane region" description="Helical" evidence="9">
    <location>
        <begin position="162"/>
        <end position="184"/>
    </location>
</feature>
<feature type="transmembrane region" description="Helical" evidence="9">
    <location>
        <begin position="7"/>
        <end position="24"/>
    </location>
</feature>
<evidence type="ECO:0000313" key="11">
    <source>
        <dbReference type="EMBL" id="AFL83271.1"/>
    </source>
</evidence>
<keyword evidence="4 9" id="KW-0812">Transmembrane</keyword>
<evidence type="ECO:0000256" key="5">
    <source>
        <dbReference type="ARBA" id="ARBA00022750"/>
    </source>
</evidence>
<proteinExistence type="inferred from homology"/>
<sequence>MKYLKYFGIALAVIILDQVVKLLVHYQMDFGTPGQIKIFGDWFKLHYTTNPGMAFGMKLPFEYGKIILTSFRLVAMFGIGYYLYYIIDKKMHVGYLICIAMILGGAIGNLIDSIFYGVFLNNAPYDATTPWFHGQVVDMFYIDIWEGYIPEWVPLWGGSYTALWPIFNIADASIFAGVAIILVFQSKFFKEEGLEGEDEIQKQFIEENKE</sequence>
<gene>
    <name evidence="9" type="primary">lspA</name>
    <name evidence="11" type="ordered locus">Belba_0615</name>
</gene>
<evidence type="ECO:0000256" key="8">
    <source>
        <dbReference type="ARBA" id="ARBA00023136"/>
    </source>
</evidence>
<evidence type="ECO:0000256" key="10">
    <source>
        <dbReference type="RuleBase" id="RU004181"/>
    </source>
</evidence>
<dbReference type="KEGG" id="bbd:Belba_0615"/>
<dbReference type="GO" id="GO:0005886">
    <property type="term" value="C:plasma membrane"/>
    <property type="evidence" value="ECO:0007669"/>
    <property type="project" value="UniProtKB-SubCell"/>
</dbReference>
<keyword evidence="12" id="KW-1185">Reference proteome</keyword>
<dbReference type="InterPro" id="IPR001872">
    <property type="entry name" value="Peptidase_A8"/>
</dbReference>
<keyword evidence="9" id="KW-0997">Cell inner membrane</keyword>
<evidence type="ECO:0000256" key="3">
    <source>
        <dbReference type="ARBA" id="ARBA00022670"/>
    </source>
</evidence>
<organism evidence="11 12">
    <name type="scientific">Belliella baltica (strain DSM 15883 / CIP 108006 / LMG 21964 / BA134)</name>
    <dbReference type="NCBI Taxonomy" id="866536"/>
    <lineage>
        <taxon>Bacteria</taxon>
        <taxon>Pseudomonadati</taxon>
        <taxon>Bacteroidota</taxon>
        <taxon>Cytophagia</taxon>
        <taxon>Cytophagales</taxon>
        <taxon>Cyclobacteriaceae</taxon>
        <taxon>Belliella</taxon>
    </lineage>
</organism>
<evidence type="ECO:0000256" key="6">
    <source>
        <dbReference type="ARBA" id="ARBA00022801"/>
    </source>
</evidence>
<comment type="catalytic activity">
    <reaction evidence="9">
        <text>Release of signal peptides from bacterial membrane prolipoproteins. Hydrolyzes -Xaa-Yaa-Zaa-|-(S,diacylglyceryl)Cys-, in which Xaa is hydrophobic (preferably Leu), and Yaa (Ala or Ser) and Zaa (Gly or Ala) have small, neutral side chains.</text>
        <dbReference type="EC" id="3.4.23.36"/>
    </reaction>
</comment>
<feature type="transmembrane region" description="Helical" evidence="9">
    <location>
        <begin position="66"/>
        <end position="87"/>
    </location>
</feature>
<dbReference type="eggNOG" id="COG0597">
    <property type="taxonomic scope" value="Bacteria"/>
</dbReference>
<keyword evidence="2 9" id="KW-1003">Cell membrane</keyword>
<comment type="subcellular location">
    <subcellularLocation>
        <location evidence="9">Cell inner membrane</location>
        <topology evidence="9">Multi-pass membrane protein</topology>
    </subcellularLocation>
</comment>
<reference evidence="12" key="1">
    <citation type="submission" date="2012-06" db="EMBL/GenBank/DDBJ databases">
        <title>The complete genome of Belliella baltica DSM 15883.</title>
        <authorList>
            <person name="Lucas S."/>
            <person name="Copeland A."/>
            <person name="Lapidus A."/>
            <person name="Goodwin L."/>
            <person name="Pitluck S."/>
            <person name="Peters L."/>
            <person name="Mikhailova N."/>
            <person name="Davenport K."/>
            <person name="Kyrpides N."/>
            <person name="Mavromatis K."/>
            <person name="Pagani I."/>
            <person name="Ivanova N."/>
            <person name="Ovchinnikova G."/>
            <person name="Zeytun A."/>
            <person name="Detter J.C."/>
            <person name="Han C."/>
            <person name="Land M."/>
            <person name="Hauser L."/>
            <person name="Markowitz V."/>
            <person name="Cheng J.-F."/>
            <person name="Hugenholtz P."/>
            <person name="Woyke T."/>
            <person name="Wu D."/>
            <person name="Tindall B."/>
            <person name="Pomrenke H."/>
            <person name="Brambilla E."/>
            <person name="Klenk H.-P."/>
            <person name="Eisen J.A."/>
        </authorList>
    </citation>
    <scope>NUCLEOTIDE SEQUENCE [LARGE SCALE GENOMIC DNA]</scope>
    <source>
        <strain evidence="12">DSM 15883 / CIP 108006 / LMG 21964 / BA134</strain>
    </source>
</reference>
<dbReference type="Proteomes" id="UP000006050">
    <property type="component" value="Chromosome"/>
</dbReference>
<keyword evidence="7 9" id="KW-1133">Transmembrane helix</keyword>
<dbReference type="UniPathway" id="UPA00665"/>
<evidence type="ECO:0000256" key="9">
    <source>
        <dbReference type="HAMAP-Rule" id="MF_00161"/>
    </source>
</evidence>
<keyword evidence="8 9" id="KW-0472">Membrane</keyword>
<keyword evidence="6 9" id="KW-0378">Hydrolase</keyword>
<dbReference type="GO" id="GO:0004190">
    <property type="term" value="F:aspartic-type endopeptidase activity"/>
    <property type="evidence" value="ECO:0007669"/>
    <property type="project" value="UniProtKB-UniRule"/>
</dbReference>
<dbReference type="Pfam" id="PF01252">
    <property type="entry name" value="Peptidase_A8"/>
    <property type="match status" value="1"/>
</dbReference>
<dbReference type="PANTHER" id="PTHR33695">
    <property type="entry name" value="LIPOPROTEIN SIGNAL PEPTIDASE"/>
    <property type="match status" value="1"/>
</dbReference>
<dbReference type="NCBIfam" id="NF011369">
    <property type="entry name" value="PRK14788.1"/>
    <property type="match status" value="1"/>
</dbReference>
<dbReference type="OrthoDB" id="9810259at2"/>
<accession>I3Z203</accession>
<dbReference type="PRINTS" id="PR00781">
    <property type="entry name" value="LIPOSIGPTASE"/>
</dbReference>
<evidence type="ECO:0000256" key="7">
    <source>
        <dbReference type="ARBA" id="ARBA00022989"/>
    </source>
</evidence>
<comment type="similarity">
    <text evidence="1 9 10">Belongs to the peptidase A8 family.</text>
</comment>
<dbReference type="HOGENOM" id="CLU_083252_0_0_10"/>
<dbReference type="HAMAP" id="MF_00161">
    <property type="entry name" value="LspA"/>
    <property type="match status" value="1"/>
</dbReference>
<name>I3Z203_BELBD</name>
<dbReference type="PANTHER" id="PTHR33695:SF1">
    <property type="entry name" value="LIPOPROTEIN SIGNAL PEPTIDASE"/>
    <property type="match status" value="1"/>
</dbReference>
<dbReference type="GO" id="GO:0006508">
    <property type="term" value="P:proteolysis"/>
    <property type="evidence" value="ECO:0007669"/>
    <property type="project" value="UniProtKB-KW"/>
</dbReference>
<evidence type="ECO:0000256" key="4">
    <source>
        <dbReference type="ARBA" id="ARBA00022692"/>
    </source>
</evidence>
<keyword evidence="3 9" id="KW-0645">Protease</keyword>
<evidence type="ECO:0000313" key="12">
    <source>
        <dbReference type="Proteomes" id="UP000006050"/>
    </source>
</evidence>
<dbReference type="AlphaFoldDB" id="I3Z203"/>
<keyword evidence="5 9" id="KW-0064">Aspartyl protease</keyword>
<protein>
    <recommendedName>
        <fullName evidence="9">Lipoprotein signal peptidase</fullName>
        <ecNumber evidence="9">3.4.23.36</ecNumber>
    </recommendedName>
    <alternativeName>
        <fullName evidence="9">Prolipoprotein signal peptidase</fullName>
    </alternativeName>
    <alternativeName>
        <fullName evidence="9">Signal peptidase II</fullName>
        <shortName evidence="9">SPase II</shortName>
    </alternativeName>
</protein>
<evidence type="ECO:0000256" key="1">
    <source>
        <dbReference type="ARBA" id="ARBA00006139"/>
    </source>
</evidence>